<feature type="transmembrane region" description="Helical" evidence="1">
    <location>
        <begin position="105"/>
        <end position="122"/>
    </location>
</feature>
<dbReference type="EMBL" id="CP012622">
    <property type="protein sequence ID" value="ALD66364.1"/>
    <property type="molecule type" value="Genomic_DNA"/>
</dbReference>
<keyword evidence="1" id="KW-0472">Membrane</keyword>
<protein>
    <recommendedName>
        <fullName evidence="4">Transmembrane protein</fullName>
    </recommendedName>
</protein>
<dbReference type="PATRIC" id="fig|362837.3.peg.467"/>
<feature type="transmembrane region" description="Helical" evidence="1">
    <location>
        <begin position="47"/>
        <end position="70"/>
    </location>
</feature>
<proteinExistence type="predicted"/>
<dbReference type="Proteomes" id="UP000063919">
    <property type="component" value="Chromosome"/>
</dbReference>
<gene>
    <name evidence="2" type="ORF">SCANT_v1c04580</name>
</gene>
<accession>A0A0M3SJ99</accession>
<dbReference type="AlphaFoldDB" id="A0A0M3SJ99"/>
<evidence type="ECO:0000256" key="1">
    <source>
        <dbReference type="SAM" id="Phobius"/>
    </source>
</evidence>
<name>A0A0M3SJ99_9MOLU</name>
<evidence type="ECO:0008006" key="4">
    <source>
        <dbReference type="Google" id="ProtNLM"/>
    </source>
</evidence>
<organism evidence="2 3">
    <name type="scientific">Spiroplasma cantharicola</name>
    <dbReference type="NCBI Taxonomy" id="362837"/>
    <lineage>
        <taxon>Bacteria</taxon>
        <taxon>Bacillati</taxon>
        <taxon>Mycoplasmatota</taxon>
        <taxon>Mollicutes</taxon>
        <taxon>Entomoplasmatales</taxon>
        <taxon>Spiroplasmataceae</taxon>
        <taxon>Spiroplasma</taxon>
    </lineage>
</organism>
<keyword evidence="1" id="KW-0812">Transmembrane</keyword>
<sequence length="144" mass="16624">MASLLFLFSNISWTNRNMLGDENITRNPIIPENTSKRKFLIWQQMNLTIVDLAVLILFAGIGIGICLLMWKLSIGLKIVGILVASFFIIMGFLLNSKSQFHNKKIYVVIFEGIIFLFINRKYKLESKNCTTNLIPYLKIEDNYI</sequence>
<evidence type="ECO:0000313" key="2">
    <source>
        <dbReference type="EMBL" id="ALD66364.1"/>
    </source>
</evidence>
<evidence type="ECO:0000313" key="3">
    <source>
        <dbReference type="Proteomes" id="UP000063919"/>
    </source>
</evidence>
<feature type="transmembrane region" description="Helical" evidence="1">
    <location>
        <begin position="76"/>
        <end position="93"/>
    </location>
</feature>
<keyword evidence="1" id="KW-1133">Transmembrane helix</keyword>
<keyword evidence="3" id="KW-1185">Reference proteome</keyword>
<dbReference type="KEGG" id="scj:SCANT_v1c04580"/>
<dbReference type="STRING" id="362837.SCANT_v1c04580"/>
<reference evidence="2 3" key="1">
    <citation type="journal article" date="2015" name="Genome Announc.">
        <title>Complete Genome Sequence of Spiroplasma cantharicola CC-1T (DSM 21588), a Bacterium Isolated from Soldier Beetle (Cantharis carolinus).</title>
        <authorList>
            <person name="Lo W.S."/>
            <person name="Liu P.Y."/>
            <person name="Kuo C.H."/>
        </authorList>
    </citation>
    <scope>NUCLEOTIDE SEQUENCE [LARGE SCALE GENOMIC DNA]</scope>
    <source>
        <strain evidence="2 3">CC-1</strain>
    </source>
</reference>